<dbReference type="Pfam" id="PF00425">
    <property type="entry name" value="Chorismate_bind"/>
    <property type="match status" value="2"/>
</dbReference>
<keyword evidence="4" id="KW-0479">Metal-binding</keyword>
<feature type="domain" description="Chorismate-utilising enzyme C-terminal" evidence="9">
    <location>
        <begin position="317"/>
        <end position="408"/>
    </location>
</feature>
<accession>A0A1X7JFC0</accession>
<comment type="function">
    <text evidence="7">Part of a heterotetrameric complex that catalyzes the two-step biosynthesis of anthranilate, an intermediate in the biosynthesis of L-tryptophan. In the first step, the glutamine-binding beta subunit (TrpG) of anthranilate synthase (AS) provides the glutamine amidotransferase activity which generates ammonia as a substrate that, along with chorismate, is used in the second step, catalyzed by the large alpha subunit of AS (TrpE) to produce anthranilate. In the absence of TrpG, TrpE can synthesize anthranilate directly from chorismate and high concentrations of ammonia.</text>
</comment>
<dbReference type="SUPFAM" id="SSF56322">
    <property type="entry name" value="ADC synthase"/>
    <property type="match status" value="1"/>
</dbReference>
<dbReference type="PANTHER" id="PTHR11236">
    <property type="entry name" value="AMINOBENZOATE/ANTHRANILATE SYNTHASE"/>
    <property type="match status" value="1"/>
</dbReference>
<dbReference type="AlphaFoldDB" id="A0A1X7JFC0"/>
<gene>
    <name evidence="11" type="ORF">SAMN06295960_1535</name>
</gene>
<evidence type="ECO:0000256" key="6">
    <source>
        <dbReference type="ARBA" id="ARBA00023239"/>
    </source>
</evidence>
<dbReference type="OrthoDB" id="9803598at2"/>
<reference evidence="11 12" key="1">
    <citation type="submission" date="2017-04" db="EMBL/GenBank/DDBJ databases">
        <authorList>
            <person name="Afonso C.L."/>
            <person name="Miller P.J."/>
            <person name="Scott M.A."/>
            <person name="Spackman E."/>
            <person name="Goraichik I."/>
            <person name="Dimitrov K.M."/>
            <person name="Suarez D.L."/>
            <person name="Swayne D.E."/>
        </authorList>
    </citation>
    <scope>NUCLEOTIDE SEQUENCE [LARGE SCALE GENOMIC DNA]</scope>
    <source>
        <strain evidence="11 12">11</strain>
    </source>
</reference>
<comment type="catalytic activity">
    <reaction evidence="8">
        <text>chorismate + L-glutamine = anthranilate + pyruvate + L-glutamate + H(+)</text>
        <dbReference type="Rhea" id="RHEA:21732"/>
        <dbReference type="ChEBI" id="CHEBI:15361"/>
        <dbReference type="ChEBI" id="CHEBI:15378"/>
        <dbReference type="ChEBI" id="CHEBI:16567"/>
        <dbReference type="ChEBI" id="CHEBI:29748"/>
        <dbReference type="ChEBI" id="CHEBI:29985"/>
        <dbReference type="ChEBI" id="CHEBI:58359"/>
        <dbReference type="EC" id="4.1.3.27"/>
    </reaction>
</comment>
<dbReference type="GO" id="GO:0000162">
    <property type="term" value="P:L-tryptophan biosynthetic process"/>
    <property type="evidence" value="ECO:0007669"/>
    <property type="project" value="TreeGrafter"/>
</dbReference>
<evidence type="ECO:0000256" key="8">
    <source>
        <dbReference type="ARBA" id="ARBA00047683"/>
    </source>
</evidence>
<dbReference type="STRING" id="1852522.SAMN06295960_1535"/>
<feature type="domain" description="Chorismate-utilising enzyme C-terminal" evidence="9">
    <location>
        <begin position="236"/>
        <end position="303"/>
    </location>
</feature>
<dbReference type="InterPro" id="IPR006805">
    <property type="entry name" value="Anth_synth_I_N"/>
</dbReference>
<evidence type="ECO:0000259" key="9">
    <source>
        <dbReference type="Pfam" id="PF00425"/>
    </source>
</evidence>
<evidence type="ECO:0000256" key="2">
    <source>
        <dbReference type="ARBA" id="ARBA00011575"/>
    </source>
</evidence>
<dbReference type="Gene3D" id="3.60.120.10">
    <property type="entry name" value="Anthranilate synthase"/>
    <property type="match status" value="2"/>
</dbReference>
<dbReference type="RefSeq" id="WP_085493667.1">
    <property type="nucleotide sequence ID" value="NZ_FXAZ01000001.1"/>
</dbReference>
<dbReference type="Pfam" id="PF04715">
    <property type="entry name" value="Anth_synt_I_N"/>
    <property type="match status" value="1"/>
</dbReference>
<evidence type="ECO:0000313" key="11">
    <source>
        <dbReference type="EMBL" id="SMG26727.1"/>
    </source>
</evidence>
<organism evidence="11 12">
    <name type="scientific">Paenibacillus aquistagni</name>
    <dbReference type="NCBI Taxonomy" id="1852522"/>
    <lineage>
        <taxon>Bacteria</taxon>
        <taxon>Bacillati</taxon>
        <taxon>Bacillota</taxon>
        <taxon>Bacilli</taxon>
        <taxon>Bacillales</taxon>
        <taxon>Paenibacillaceae</taxon>
        <taxon>Paenibacillus</taxon>
    </lineage>
</organism>
<evidence type="ECO:0000313" key="12">
    <source>
        <dbReference type="Proteomes" id="UP000193834"/>
    </source>
</evidence>
<evidence type="ECO:0000256" key="3">
    <source>
        <dbReference type="ARBA" id="ARBA00020653"/>
    </source>
</evidence>
<keyword evidence="5" id="KW-0460">Magnesium</keyword>
<comment type="cofactor">
    <cofactor evidence="1">
        <name>Mg(2+)</name>
        <dbReference type="ChEBI" id="CHEBI:18420"/>
    </cofactor>
</comment>
<sequence length="473" mass="53056">MYPSMEQVMELAKEYNVIPISRVMLADMETPIRVYQCFKQERYAFLLESAENGTTWGRYSYIGMAPFLILRGKNGVLFLQEGDQQQTLDEDLTSALRQLLQAYRSPALPELPPLTAGVAGYLGYDLVQQLASSPRHTLDDLNISDLQLMFCDQLIVFDHLHQEMRMIVNIHLPEGVTDEELQASYEAASKRLLQLERTIIAGMNHLKQKRSIHRLERQQGASIDDQDNTQAALTVKIKQAQESIAQGEITKVVVSQRLECSTKVHPLDAYRMLRRSKPSAYMYLLKLADETIMGSSEASFMKPSSDAAGLHGATGYAKTDQKKDFIADLSTHFPSEEAIGNPKAAALNMISQLEHHARGMYGGAVGYISFSNKPDFCTVQNNIVFKYGKAYVQAGLQINTDDAPEAKAQQLMDAARSLLHIVHTAEQMFGMKAKESCVHAPRSFPLQRFSQVNQDYFMVLESPMDNMERGILG</sequence>
<evidence type="ECO:0000259" key="10">
    <source>
        <dbReference type="Pfam" id="PF04715"/>
    </source>
</evidence>
<protein>
    <recommendedName>
        <fullName evidence="3">Anthranilate synthase component 1</fullName>
    </recommendedName>
</protein>
<evidence type="ECO:0000256" key="7">
    <source>
        <dbReference type="ARBA" id="ARBA00025634"/>
    </source>
</evidence>
<dbReference type="Proteomes" id="UP000193834">
    <property type="component" value="Unassembled WGS sequence"/>
</dbReference>
<dbReference type="GO" id="GO:0046872">
    <property type="term" value="F:metal ion binding"/>
    <property type="evidence" value="ECO:0007669"/>
    <property type="project" value="UniProtKB-KW"/>
</dbReference>
<dbReference type="InterPro" id="IPR005801">
    <property type="entry name" value="ADC_synthase"/>
</dbReference>
<keyword evidence="6" id="KW-0456">Lyase</keyword>
<feature type="domain" description="Anthranilate synthase component I N-terminal" evidence="10">
    <location>
        <begin position="27"/>
        <end position="164"/>
    </location>
</feature>
<keyword evidence="12" id="KW-1185">Reference proteome</keyword>
<evidence type="ECO:0000256" key="5">
    <source>
        <dbReference type="ARBA" id="ARBA00022842"/>
    </source>
</evidence>
<dbReference type="EMBL" id="FXAZ01000001">
    <property type="protein sequence ID" value="SMG26727.1"/>
    <property type="molecule type" value="Genomic_DNA"/>
</dbReference>
<dbReference type="InterPro" id="IPR019999">
    <property type="entry name" value="Anth_synth_I-like"/>
</dbReference>
<dbReference type="PANTHER" id="PTHR11236:SF48">
    <property type="entry name" value="ISOCHORISMATE SYNTHASE MENF"/>
    <property type="match status" value="1"/>
</dbReference>
<proteinExistence type="predicted"/>
<evidence type="ECO:0000256" key="4">
    <source>
        <dbReference type="ARBA" id="ARBA00022723"/>
    </source>
</evidence>
<dbReference type="GO" id="GO:0004049">
    <property type="term" value="F:anthranilate synthase activity"/>
    <property type="evidence" value="ECO:0007669"/>
    <property type="project" value="UniProtKB-EC"/>
</dbReference>
<comment type="subunit">
    <text evidence="2">Heterotetramer consisting of two non-identical subunits: a beta subunit (TrpG) and a large alpha subunit (TrpE).</text>
</comment>
<evidence type="ECO:0000256" key="1">
    <source>
        <dbReference type="ARBA" id="ARBA00001946"/>
    </source>
</evidence>
<dbReference type="InterPro" id="IPR015890">
    <property type="entry name" value="Chorismate_C"/>
</dbReference>
<name>A0A1X7JFC0_9BACL</name>